<feature type="domain" description="Glucose-methanol-choline oxidoreductase N-terminal" evidence="6">
    <location>
        <begin position="232"/>
        <end position="344"/>
    </location>
</feature>
<dbReference type="GO" id="GO:0016614">
    <property type="term" value="F:oxidoreductase activity, acting on CH-OH group of donors"/>
    <property type="evidence" value="ECO:0007669"/>
    <property type="project" value="InterPro"/>
</dbReference>
<dbReference type="AlphaFoldDB" id="A0A1I5QR82"/>
<evidence type="ECO:0000256" key="2">
    <source>
        <dbReference type="ARBA" id="ARBA00010790"/>
    </source>
</evidence>
<sequence>MNLNIDAIKGQTFDAIVVGSGISGGWAAKELTEKGLNVAVLERGREIKHVEGYETANKDPWEFAHRGRPTNMAAEEYWAGMRTGYTANEEHRYLFENDKQNPYLEKRGGFDWIRAYHTGGKSLLWGRQSYRWNKEDFEANLKEGVGTDWPIRYEDLAPWYSYVEKFAGISGQREGLDVLPDSTFLPAMEMTAPERHFKNAVASKLGRPVTIGRVAHLTQPTAIQTALGRGMCQSRNKCMRGCPYGAYFSSLSATLPAAARTKRLTMIHNAIVAEIIYDEKSQKAKGVRVIDQNTLAVKEYYAKIIFVNAGAIGSTSILMNSKSNRFQNGLGNDSDQLGRNIMDHHLGVGASASVEGFEDDYMFGNRPNGLYIPRFRNWGKDKRDYTRGFGYQGGASRAGWGRGVGMDGFGASFKEELTHPGAWSVGFGGFGEILPNPNNRFTLSDQKDKWGLPVLSFEAEFSDNEKKMRIDMMNDAAEMLEAAGFKNINQYNSDKTHIGLGIHEMGTARMGRDPKTSVLNKHNQIHNVKNVFVTDGAAMASASCVNPSLTYMALTARAADFAVSELKKRNL</sequence>
<dbReference type="Pfam" id="PF05199">
    <property type="entry name" value="GMC_oxred_C"/>
    <property type="match status" value="1"/>
</dbReference>
<feature type="domain" description="Glucose-methanol-choline oxidoreductase C-terminal" evidence="7">
    <location>
        <begin position="435"/>
        <end position="554"/>
    </location>
</feature>
<evidence type="ECO:0000259" key="6">
    <source>
        <dbReference type="Pfam" id="PF00732"/>
    </source>
</evidence>
<evidence type="ECO:0000256" key="5">
    <source>
        <dbReference type="ARBA" id="ARBA00023002"/>
    </source>
</evidence>
<dbReference type="STRING" id="1079859.SAMN04515674_103325"/>
<dbReference type="GO" id="GO:0050660">
    <property type="term" value="F:flavin adenine dinucleotide binding"/>
    <property type="evidence" value="ECO:0007669"/>
    <property type="project" value="InterPro"/>
</dbReference>
<comment type="cofactor">
    <cofactor evidence="1">
        <name>FAD</name>
        <dbReference type="ChEBI" id="CHEBI:57692"/>
    </cofactor>
</comment>
<dbReference type="RefSeq" id="WP_092014561.1">
    <property type="nucleotide sequence ID" value="NZ_FOXH01000003.1"/>
</dbReference>
<keyword evidence="9" id="KW-1185">Reference proteome</keyword>
<gene>
    <name evidence="8" type="ORF">SAMN04515674_103325</name>
</gene>
<keyword evidence="3" id="KW-0285">Flavoprotein</keyword>
<evidence type="ECO:0000256" key="4">
    <source>
        <dbReference type="ARBA" id="ARBA00022827"/>
    </source>
</evidence>
<proteinExistence type="inferred from homology"/>
<keyword evidence="4" id="KW-0274">FAD</keyword>
<keyword evidence="5" id="KW-0560">Oxidoreductase</keyword>
<evidence type="ECO:0000313" key="8">
    <source>
        <dbReference type="EMBL" id="SFP48733.1"/>
    </source>
</evidence>
<dbReference type="SUPFAM" id="SSF51905">
    <property type="entry name" value="FAD/NAD(P)-binding domain"/>
    <property type="match status" value="1"/>
</dbReference>
<dbReference type="Pfam" id="PF00732">
    <property type="entry name" value="GMC_oxred_N"/>
    <property type="match status" value="1"/>
</dbReference>
<organism evidence="8 9">
    <name type="scientific">Pseudarcicella hirudinis</name>
    <dbReference type="NCBI Taxonomy" id="1079859"/>
    <lineage>
        <taxon>Bacteria</taxon>
        <taxon>Pseudomonadati</taxon>
        <taxon>Bacteroidota</taxon>
        <taxon>Cytophagia</taxon>
        <taxon>Cytophagales</taxon>
        <taxon>Flectobacillaceae</taxon>
        <taxon>Pseudarcicella</taxon>
    </lineage>
</organism>
<dbReference type="InterPro" id="IPR007867">
    <property type="entry name" value="GMC_OxRtase_C"/>
</dbReference>
<protein>
    <submittedName>
        <fullName evidence="8">Choline dehydrogenase</fullName>
    </submittedName>
</protein>
<dbReference type="InterPro" id="IPR000172">
    <property type="entry name" value="GMC_OxRdtase_N"/>
</dbReference>
<dbReference type="EMBL" id="FOXH01000003">
    <property type="protein sequence ID" value="SFP48733.1"/>
    <property type="molecule type" value="Genomic_DNA"/>
</dbReference>
<dbReference type="InterPro" id="IPR036188">
    <property type="entry name" value="FAD/NAD-bd_sf"/>
</dbReference>
<evidence type="ECO:0000256" key="1">
    <source>
        <dbReference type="ARBA" id="ARBA00001974"/>
    </source>
</evidence>
<evidence type="ECO:0000256" key="3">
    <source>
        <dbReference type="ARBA" id="ARBA00022630"/>
    </source>
</evidence>
<name>A0A1I5QR82_9BACT</name>
<evidence type="ECO:0000313" key="9">
    <source>
        <dbReference type="Proteomes" id="UP000199306"/>
    </source>
</evidence>
<dbReference type="SUPFAM" id="SSF54373">
    <property type="entry name" value="FAD-linked reductases, C-terminal domain"/>
    <property type="match status" value="1"/>
</dbReference>
<dbReference type="PANTHER" id="PTHR42784">
    <property type="entry name" value="PYRANOSE 2-OXIDASE"/>
    <property type="match status" value="1"/>
</dbReference>
<dbReference type="Gene3D" id="3.50.50.60">
    <property type="entry name" value="FAD/NAD(P)-binding domain"/>
    <property type="match status" value="2"/>
</dbReference>
<accession>A0A1I5QR82</accession>
<dbReference type="PANTHER" id="PTHR42784:SF1">
    <property type="entry name" value="PYRANOSE 2-OXIDASE"/>
    <property type="match status" value="1"/>
</dbReference>
<comment type="similarity">
    <text evidence="2">Belongs to the GMC oxidoreductase family.</text>
</comment>
<dbReference type="OrthoDB" id="1154541at2"/>
<evidence type="ECO:0000259" key="7">
    <source>
        <dbReference type="Pfam" id="PF05199"/>
    </source>
</evidence>
<dbReference type="Proteomes" id="UP000199306">
    <property type="component" value="Unassembled WGS sequence"/>
</dbReference>
<reference evidence="8 9" key="1">
    <citation type="submission" date="2016-10" db="EMBL/GenBank/DDBJ databases">
        <authorList>
            <person name="de Groot N.N."/>
        </authorList>
    </citation>
    <scope>NUCLEOTIDE SEQUENCE [LARGE SCALE GENOMIC DNA]</scope>
    <source>
        <strain evidence="9">E92,LMG 26720,CCM 7988</strain>
    </source>
</reference>
<dbReference type="InterPro" id="IPR051473">
    <property type="entry name" value="P2Ox-like"/>
</dbReference>